<keyword evidence="3" id="KW-0274">FAD</keyword>
<comment type="similarity">
    <text evidence="1">Belongs to the FMO family.</text>
</comment>
<proteinExistence type="inferred from homology"/>
<dbReference type="InterPro" id="IPR020946">
    <property type="entry name" value="Flavin_mOase-like"/>
</dbReference>
<keyword evidence="4" id="KW-0560">Oxidoreductase</keyword>
<dbReference type="Pfam" id="PF13450">
    <property type="entry name" value="NAD_binding_8"/>
    <property type="match status" value="1"/>
</dbReference>
<evidence type="ECO:0000256" key="3">
    <source>
        <dbReference type="ARBA" id="ARBA00022827"/>
    </source>
</evidence>
<dbReference type="Pfam" id="PF19834">
    <property type="entry name" value="DUF6314"/>
    <property type="match status" value="1"/>
</dbReference>
<dbReference type="InterPro" id="IPR050346">
    <property type="entry name" value="FMO-like"/>
</dbReference>
<evidence type="ECO:0000256" key="1">
    <source>
        <dbReference type="ARBA" id="ARBA00009183"/>
    </source>
</evidence>
<keyword evidence="8" id="KW-1185">Reference proteome</keyword>
<keyword evidence="2" id="KW-0285">Flavoprotein</keyword>
<feature type="region of interest" description="Disordered" evidence="5">
    <location>
        <begin position="47"/>
        <end position="91"/>
    </location>
</feature>
<accession>A0ABD3MB26</accession>
<dbReference type="EMBL" id="JALLBG020000192">
    <property type="protein sequence ID" value="KAL3760118.1"/>
    <property type="molecule type" value="Genomic_DNA"/>
</dbReference>
<dbReference type="SUPFAM" id="SSF51905">
    <property type="entry name" value="FAD/NAD(P)-binding domain"/>
    <property type="match status" value="2"/>
</dbReference>
<evidence type="ECO:0000256" key="4">
    <source>
        <dbReference type="ARBA" id="ARBA00023002"/>
    </source>
</evidence>
<comment type="caution">
    <text evidence="7">The sequence shown here is derived from an EMBL/GenBank/DDBJ whole genome shotgun (WGS) entry which is preliminary data.</text>
</comment>
<feature type="compositionally biased region" description="Low complexity" evidence="5">
    <location>
        <begin position="49"/>
        <end position="63"/>
    </location>
</feature>
<reference evidence="7 8" key="1">
    <citation type="submission" date="2024-10" db="EMBL/GenBank/DDBJ databases">
        <title>Updated reference genomes for cyclostephanoid diatoms.</title>
        <authorList>
            <person name="Roberts W.R."/>
            <person name="Alverson A.J."/>
        </authorList>
    </citation>
    <scope>NUCLEOTIDE SEQUENCE [LARGE SCALE GENOMIC DNA]</scope>
    <source>
        <strain evidence="7 8">AJA232-27</strain>
    </source>
</reference>
<dbReference type="Pfam" id="PF00743">
    <property type="entry name" value="FMO-like"/>
    <property type="match status" value="1"/>
</dbReference>
<gene>
    <name evidence="7" type="ORF">ACHAWU_002189</name>
</gene>
<dbReference type="PANTHER" id="PTHR23023">
    <property type="entry name" value="DIMETHYLANILINE MONOOXYGENASE"/>
    <property type="match status" value="1"/>
</dbReference>
<evidence type="ECO:0000256" key="5">
    <source>
        <dbReference type="SAM" id="MobiDB-lite"/>
    </source>
</evidence>
<dbReference type="AlphaFoldDB" id="A0ABD3MB26"/>
<dbReference type="InterPro" id="IPR045632">
    <property type="entry name" value="DUF6314"/>
</dbReference>
<dbReference type="Gene3D" id="3.50.50.60">
    <property type="entry name" value="FAD/NAD(P)-binding domain"/>
    <property type="match status" value="1"/>
</dbReference>
<evidence type="ECO:0000313" key="7">
    <source>
        <dbReference type="EMBL" id="KAL3760118.1"/>
    </source>
</evidence>
<dbReference type="InterPro" id="IPR036188">
    <property type="entry name" value="FAD/NAD-bd_sf"/>
</dbReference>
<evidence type="ECO:0000256" key="2">
    <source>
        <dbReference type="ARBA" id="ARBA00022630"/>
    </source>
</evidence>
<sequence>MLEVAVIGAGTSGLVAARHLIHAGLRPTIFEVAKTVGGAWTPSMLATPQSSVYSPPHPQSHSSQSEEEHVLDIDPSQTHTSRHRHHPASKMWNGMSTNLSKYTCRFSDWPWPDNASTFPTVEEMHDYLNSYAENLLFDSSSSSTSSLCNFFLECKVFNVEQLVGNPASASSSTPETKNNNYKVEWTDLNTQISHSRDFGGVVVATGFFHTPRWPTFLTNHIARRGYEQKVHPQLMHSIDYRTHQSFRNKNVAVIGSSFSALEIASDITRSAARVVNVIPSIPWVLPRWIPTMQPKQISTEQQEGVDSSTITILPADLVLYKRNRPYPQIPEKTMLTPNDCRERHAFLQSLVGQKQRNSKLGEPRNFDEPPIVAISDEYLDLVREDKIEVVHGRLVGIDDNGALQIRDDSQSDMMLLDGIDDVICCTGYAPQLHDFLSSDILTTLEYDPDDCFSPLTLAWDTLHPSLPNFAFCGMYRGPYMGVMELQARLAAGVLGGEISLNDDQVHSAIEASKSIRSTSPRAQFPHFDYPGFMDTLSQLCDKQPTHNLNVGDAVVPSFYQADADLSQKCQSEIEDEVDRGQDGSGMPKLVLKSILGKWSFDRHIVHLQTRSSERVYGTVKFSKYSGILDPNDKDELVRIGKTEDNPVRYREDGWYELTPTQKFEVFREYEYECKHDTLEIYFVEGGKKTYLFLSLKFVPDSISKLTSSYDDGYWVEATSDHLCIKDLYSATFRVRLKGLSASEIIIKYRVKGPNKDYESTTTLKPLFQDPQVVM</sequence>
<feature type="domain" description="DUF6314" evidence="6">
    <location>
        <begin position="595"/>
        <end position="763"/>
    </location>
</feature>
<evidence type="ECO:0000259" key="6">
    <source>
        <dbReference type="Pfam" id="PF19834"/>
    </source>
</evidence>
<evidence type="ECO:0000313" key="8">
    <source>
        <dbReference type="Proteomes" id="UP001530293"/>
    </source>
</evidence>
<name>A0ABD3MB26_9STRA</name>
<dbReference type="GO" id="GO:0016491">
    <property type="term" value="F:oxidoreductase activity"/>
    <property type="evidence" value="ECO:0007669"/>
    <property type="project" value="UniProtKB-KW"/>
</dbReference>
<protein>
    <recommendedName>
        <fullName evidence="6">DUF6314 domain-containing protein</fullName>
    </recommendedName>
</protein>
<organism evidence="7 8">
    <name type="scientific">Discostella pseudostelligera</name>
    <dbReference type="NCBI Taxonomy" id="259834"/>
    <lineage>
        <taxon>Eukaryota</taxon>
        <taxon>Sar</taxon>
        <taxon>Stramenopiles</taxon>
        <taxon>Ochrophyta</taxon>
        <taxon>Bacillariophyta</taxon>
        <taxon>Coscinodiscophyceae</taxon>
        <taxon>Thalassiosirophycidae</taxon>
        <taxon>Stephanodiscales</taxon>
        <taxon>Stephanodiscaceae</taxon>
        <taxon>Discostella</taxon>
    </lineage>
</organism>
<dbReference type="Proteomes" id="UP001530293">
    <property type="component" value="Unassembled WGS sequence"/>
</dbReference>